<evidence type="ECO:0000256" key="1">
    <source>
        <dbReference type="SAM" id="MobiDB-lite"/>
    </source>
</evidence>
<feature type="region of interest" description="Disordered" evidence="1">
    <location>
        <begin position="173"/>
        <end position="225"/>
    </location>
</feature>
<organism evidence="2 3">
    <name type="scientific">Bodo saltans</name>
    <name type="common">Flagellated protozoan</name>
    <dbReference type="NCBI Taxonomy" id="75058"/>
    <lineage>
        <taxon>Eukaryota</taxon>
        <taxon>Discoba</taxon>
        <taxon>Euglenozoa</taxon>
        <taxon>Kinetoplastea</taxon>
        <taxon>Metakinetoplastina</taxon>
        <taxon>Eubodonida</taxon>
        <taxon>Bodonidae</taxon>
        <taxon>Bodo</taxon>
    </lineage>
</organism>
<feature type="compositionally biased region" description="Polar residues" evidence="1">
    <location>
        <begin position="173"/>
        <end position="190"/>
    </location>
</feature>
<dbReference type="EMBL" id="CYKH01000700">
    <property type="protein sequence ID" value="CUG21358.1"/>
    <property type="molecule type" value="Genomic_DNA"/>
</dbReference>
<dbReference type="AlphaFoldDB" id="A0A0S4IYM6"/>
<dbReference type="OrthoDB" id="273338at2759"/>
<evidence type="ECO:0000313" key="3">
    <source>
        <dbReference type="Proteomes" id="UP000051952"/>
    </source>
</evidence>
<reference evidence="3" key="1">
    <citation type="submission" date="2015-09" db="EMBL/GenBank/DDBJ databases">
        <authorList>
            <consortium name="Pathogen Informatics"/>
        </authorList>
    </citation>
    <scope>NUCLEOTIDE SEQUENCE [LARGE SCALE GENOMIC DNA]</scope>
    <source>
        <strain evidence="3">Lake Konstanz</strain>
    </source>
</reference>
<gene>
    <name evidence="2" type="ORF">BSAL_75905</name>
</gene>
<evidence type="ECO:0000313" key="2">
    <source>
        <dbReference type="EMBL" id="CUG21358.1"/>
    </source>
</evidence>
<accession>A0A0S4IYM6</accession>
<sequence length="1104" mass="122820">MRKINNQSQVRSAVANCVHTLYAIKKSTPTSQPDRRALNETISLRRERQLAHSCGPAWRYMQAGIDECVASLTATPDVPPTDPLLDFLAMHSDEGPAIAAMWTSLHRSCTQHSEITETAVVAVRKLFHSLVRSRAFLAAAQLYRQLVDYGLSLRNHDVLLLLGNLPYEKSVGSSSEISHDSWLSSGNTTSWKRKKGSEARQSKSQPVRSVGSASPPLEKSSRPRTSKRWLERLRVYEAAMGHSTMVPSSVSADAAEDEPSEALNFDQPLWKDSNAVAALLHHLCFIHSQGQCKATPDTRGLWMEALHVISTQMSANRGKVEHPIAMPPVLISSVISSLHIVPPSAQWKFAVRLIASNIRCPRALEHELMRVLCVKLCPTLSAQPSLKPLRIIREAVNVASSRLSRENTSTYLSVAMATMIDRCRVNPTSQMLQSLKPALKRMLTVQLLECVRHFQSEGEESIDSQYVESSHRFIPSALEDNLALCTSAVSATASLLPLIEDLNRSTSSQCSSDELAWTAFFDDSGLVALREVLFSNKHRSNKEIKAMKNAPERNVLLKHFFQAGVAWLMVLSPKESDHCTLAVERVSDILFWLSDVVGDMNLTFNRSAVQEDVLGVVAKVILRFGLHEQRNHSTLEASLAHRILKDRDAKVLCVSLIRLVAAILPLKSRAQAIRSLHFRDAIRVVLILSRASNSAGKFVRSQLSATNARHLDDFVTTLCESRKRVPRAFGHPSMLLHSSRNASCVYEIASSSATENEKSNSLKQLMSTKATWFEAAMLMHSILAGVRVAPTTVPQSLYLDAIERMRFPQPGENSVPIHAWNAANFCYRYALNAIPEGNQKLKIEITDSSVFPLMCIAISCSQVDEARTLSRSWLRSHALRSGELQIPPDTLIVTKILHAIKLGERDVLQRLLHHLRCSSSSSQLKAQLMPLLCQATQLSCYRSDWLRAIRLLDSHQEVLNTPEGTLSYLHCLDSSGSNLYQTSKKVFRECGANNWWSAEHSALVLRSFSRARKWQDALTILSSPSHVDLHLSSEAVIKEGLRACATGGQLEAAESLFSAFTKIAPTSPTQSSMKALLFRAMTKDFGRKTTSMHFRCPQMFNFDK</sequence>
<keyword evidence="3" id="KW-1185">Reference proteome</keyword>
<proteinExistence type="predicted"/>
<name>A0A0S4IYM6_BODSA</name>
<protein>
    <submittedName>
        <fullName evidence="2">Uncharacterized protein</fullName>
    </submittedName>
</protein>
<dbReference type="VEuPathDB" id="TriTrypDB:BSAL_75905"/>
<dbReference type="Proteomes" id="UP000051952">
    <property type="component" value="Unassembled WGS sequence"/>
</dbReference>